<evidence type="ECO:0000259" key="6">
    <source>
        <dbReference type="PROSITE" id="PS50865"/>
    </source>
</evidence>
<accession>A0A8S0XQD0</accession>
<evidence type="ECO:0000256" key="2">
    <source>
        <dbReference type="ARBA" id="ARBA00022771"/>
    </source>
</evidence>
<gene>
    <name evidence="7" type="ORF">AAE3_LOCUS5020</name>
</gene>
<keyword evidence="2 4" id="KW-0863">Zinc-finger</keyword>
<organism evidence="7 8">
    <name type="scientific">Cyclocybe aegerita</name>
    <name type="common">Black poplar mushroom</name>
    <name type="synonym">Agrocybe aegerita</name>
    <dbReference type="NCBI Taxonomy" id="1973307"/>
    <lineage>
        <taxon>Eukaryota</taxon>
        <taxon>Fungi</taxon>
        <taxon>Dikarya</taxon>
        <taxon>Basidiomycota</taxon>
        <taxon>Agaricomycotina</taxon>
        <taxon>Agaricomycetes</taxon>
        <taxon>Agaricomycetidae</taxon>
        <taxon>Agaricales</taxon>
        <taxon>Agaricineae</taxon>
        <taxon>Bolbitiaceae</taxon>
        <taxon>Cyclocybe</taxon>
    </lineage>
</organism>
<name>A0A8S0XQD0_CYCAE</name>
<proteinExistence type="predicted"/>
<dbReference type="Proteomes" id="UP000467700">
    <property type="component" value="Unassembled WGS sequence"/>
</dbReference>
<dbReference type="AlphaFoldDB" id="A0A8S0XQD0"/>
<dbReference type="EMBL" id="CACVBS010000037">
    <property type="protein sequence ID" value="CAA7262877.1"/>
    <property type="molecule type" value="Genomic_DNA"/>
</dbReference>
<evidence type="ECO:0000313" key="8">
    <source>
        <dbReference type="Proteomes" id="UP000467700"/>
    </source>
</evidence>
<dbReference type="GO" id="GO:0008270">
    <property type="term" value="F:zinc ion binding"/>
    <property type="evidence" value="ECO:0007669"/>
    <property type="project" value="UniProtKB-KW"/>
</dbReference>
<sequence>MVDSGHRERTIYLHLASLDHCAVCWKTGSNTQELRICEACGEKIYCSQKCQKSDWENHKRGCGSTDRIDLKSFYPLLCYLVHLNHLNGPKHPALEHKILGSPNPNTDDDYHDLLSFPDGKSFKLIALGDEIPSSSEGTYEWWPTAMSTQVRERLRNRIIAEGHLLAVLLAVCLSLASEMYTTTAVPEDEKPLLQYSERRRVRLAYQRTPIADFGIAKGRLEHIVVQDKLAYFHSEKEHFMEGQDPEDHYWIYFTTARGEELFLECGMGTFNMGIRVDTDAYANPRFYMLTLGKVYGFFHDREFRRNAPIFSERRTTLARFSMLRDPGVCQAIRYHDPGLQWPGKAGMLSLMDRIAGRTCSQEEKELFLKFCTTNSFILRQNIHYRAYRGFPSSPVVDWETDPDEKTCEEKRKKQPNGRTI</sequence>
<keyword evidence="8" id="KW-1185">Reference proteome</keyword>
<reference evidence="7 8" key="1">
    <citation type="submission" date="2020-01" db="EMBL/GenBank/DDBJ databases">
        <authorList>
            <person name="Gupta K D."/>
        </authorList>
    </citation>
    <scope>NUCLEOTIDE SEQUENCE [LARGE SCALE GENOMIC DNA]</scope>
</reference>
<keyword evidence="1" id="KW-0479">Metal-binding</keyword>
<evidence type="ECO:0000256" key="3">
    <source>
        <dbReference type="ARBA" id="ARBA00022833"/>
    </source>
</evidence>
<dbReference type="SUPFAM" id="SSF144232">
    <property type="entry name" value="HIT/MYND zinc finger-like"/>
    <property type="match status" value="1"/>
</dbReference>
<evidence type="ECO:0000313" key="7">
    <source>
        <dbReference type="EMBL" id="CAA7262877.1"/>
    </source>
</evidence>
<comment type="caution">
    <text evidence="7">The sequence shown here is derived from an EMBL/GenBank/DDBJ whole genome shotgun (WGS) entry which is preliminary data.</text>
</comment>
<feature type="region of interest" description="Disordered" evidence="5">
    <location>
        <begin position="400"/>
        <end position="420"/>
    </location>
</feature>
<dbReference type="OrthoDB" id="341421at2759"/>
<dbReference type="Pfam" id="PF01753">
    <property type="entry name" value="zf-MYND"/>
    <property type="match status" value="1"/>
</dbReference>
<dbReference type="InterPro" id="IPR002893">
    <property type="entry name" value="Znf_MYND"/>
</dbReference>
<dbReference type="Gene3D" id="6.10.140.2220">
    <property type="match status" value="1"/>
</dbReference>
<dbReference type="PROSITE" id="PS50865">
    <property type="entry name" value="ZF_MYND_2"/>
    <property type="match status" value="1"/>
</dbReference>
<feature type="domain" description="MYND-type" evidence="6">
    <location>
        <begin position="21"/>
        <end position="62"/>
    </location>
</feature>
<protein>
    <recommendedName>
        <fullName evidence="6">MYND-type domain-containing protein</fullName>
    </recommendedName>
</protein>
<keyword evidence="3" id="KW-0862">Zinc</keyword>
<evidence type="ECO:0000256" key="1">
    <source>
        <dbReference type="ARBA" id="ARBA00022723"/>
    </source>
</evidence>
<evidence type="ECO:0000256" key="5">
    <source>
        <dbReference type="SAM" id="MobiDB-lite"/>
    </source>
</evidence>
<evidence type="ECO:0000256" key="4">
    <source>
        <dbReference type="PROSITE-ProRule" id="PRU00134"/>
    </source>
</evidence>